<dbReference type="PROSITE" id="PS51257">
    <property type="entry name" value="PROKAR_LIPOPROTEIN"/>
    <property type="match status" value="1"/>
</dbReference>
<dbReference type="RefSeq" id="WP_373655389.1">
    <property type="nucleotide sequence ID" value="NZ_JBGUAW010000004.1"/>
</dbReference>
<dbReference type="Pfam" id="PF13036">
    <property type="entry name" value="LpoB"/>
    <property type="match status" value="1"/>
</dbReference>
<sequence length="205" mass="22918">MNKEHAYKTAAGLLMAAVVATGLTACGGTQVSRVGANKQIDVTDKWNSTDSKLVAKQMIKDMVSFPWLEKWNQKHDRMPRVIIKTVRNKSHEHIPTDTFINDLKRAMLRNGQVEFVSGGAAREEVREERKEQDIYASEDTRAEMGAETGADFALAGSINSTVQQADGTRVTFYQVDLNLVDMTTTQEVWYGQKKIKKVAEKGGFF</sequence>
<evidence type="ECO:0000313" key="1">
    <source>
        <dbReference type="EMBL" id="MFA9460608.1"/>
    </source>
</evidence>
<dbReference type="Gene3D" id="3.40.50.10610">
    <property type="entry name" value="ABC-type transport auxiliary lipoprotein component"/>
    <property type="match status" value="1"/>
</dbReference>
<dbReference type="EMBL" id="JBGUAW010000004">
    <property type="protein sequence ID" value="MFA9460608.1"/>
    <property type="molecule type" value="Genomic_DNA"/>
</dbReference>
<dbReference type="InterPro" id="IPR014094">
    <property type="entry name" value="LpoB"/>
</dbReference>
<organism evidence="1 2">
    <name type="scientific">Thiohalorhabdus methylotrophus</name>
    <dbReference type="NCBI Taxonomy" id="3242694"/>
    <lineage>
        <taxon>Bacteria</taxon>
        <taxon>Pseudomonadati</taxon>
        <taxon>Pseudomonadota</taxon>
        <taxon>Gammaproteobacteria</taxon>
        <taxon>Thiohalorhabdales</taxon>
        <taxon>Thiohalorhabdaceae</taxon>
        <taxon>Thiohalorhabdus</taxon>
    </lineage>
</organism>
<accession>A0ABV4TTP1</accession>
<name>A0ABV4TTP1_9GAMM</name>
<dbReference type="Proteomes" id="UP001575181">
    <property type="component" value="Unassembled WGS sequence"/>
</dbReference>
<keyword evidence="2" id="KW-1185">Reference proteome</keyword>
<comment type="caution">
    <text evidence="1">The sequence shown here is derived from an EMBL/GenBank/DDBJ whole genome shotgun (WGS) entry which is preliminary data.</text>
</comment>
<proteinExistence type="predicted"/>
<protein>
    <submittedName>
        <fullName evidence="1">Penicillin-binding protein activator LpoB</fullName>
    </submittedName>
</protein>
<evidence type="ECO:0000313" key="2">
    <source>
        <dbReference type="Proteomes" id="UP001575181"/>
    </source>
</evidence>
<gene>
    <name evidence="1" type="ORF">ACERLL_07190</name>
</gene>
<reference evidence="1 2" key="1">
    <citation type="submission" date="2024-08" db="EMBL/GenBank/DDBJ databases">
        <title>Whole-genome sequencing of halo(alkali)philic microorganisms from hypersaline lakes.</title>
        <authorList>
            <person name="Sorokin D.Y."/>
            <person name="Merkel A.Y."/>
            <person name="Messina E."/>
            <person name="Yakimov M."/>
        </authorList>
    </citation>
    <scope>NUCLEOTIDE SEQUENCE [LARGE SCALE GENOMIC DNA]</scope>
    <source>
        <strain evidence="1 2">Cl-TMA</strain>
    </source>
</reference>